<evidence type="ECO:0000256" key="1">
    <source>
        <dbReference type="ARBA" id="ARBA00022741"/>
    </source>
</evidence>
<dbReference type="PANTHER" id="PTHR34512:SF30">
    <property type="entry name" value="OUTER MEMBRANE PROTEIN ASSEMBLY FACTOR BAMB"/>
    <property type="match status" value="1"/>
</dbReference>
<accession>A0A5J4KUB8</accession>
<dbReference type="InterPro" id="IPR008271">
    <property type="entry name" value="Ser/Thr_kinase_AS"/>
</dbReference>
<protein>
    <recommendedName>
        <fullName evidence="5">Protein kinase domain-containing protein</fullName>
    </recommendedName>
</protein>
<evidence type="ECO:0000256" key="3">
    <source>
        <dbReference type="PROSITE-ProRule" id="PRU10141"/>
    </source>
</evidence>
<dbReference type="Pfam" id="PF00069">
    <property type="entry name" value="Pkinase"/>
    <property type="match status" value="1"/>
</dbReference>
<dbReference type="SMART" id="SM00564">
    <property type="entry name" value="PQQ"/>
    <property type="match status" value="8"/>
</dbReference>
<dbReference type="Gene3D" id="1.10.510.10">
    <property type="entry name" value="Transferase(Phosphotransferase) domain 1"/>
    <property type="match status" value="1"/>
</dbReference>
<name>A0A5J4KUB8_9CHLR</name>
<dbReference type="Proteomes" id="UP000326912">
    <property type="component" value="Unassembled WGS sequence"/>
</dbReference>
<dbReference type="CDD" id="cd14014">
    <property type="entry name" value="STKc_PknB_like"/>
    <property type="match status" value="1"/>
</dbReference>
<dbReference type="Pfam" id="PF13360">
    <property type="entry name" value="PQQ_2"/>
    <property type="match status" value="1"/>
</dbReference>
<dbReference type="SUPFAM" id="SSF56112">
    <property type="entry name" value="Protein kinase-like (PK-like)"/>
    <property type="match status" value="1"/>
</dbReference>
<evidence type="ECO:0000259" key="5">
    <source>
        <dbReference type="PROSITE" id="PS50011"/>
    </source>
</evidence>
<sequence>MMKDHLEYVGRVVGDYRLLRWLGGGGFGNVYLAEDMRSSVQVAVKVLQIHLTKQEDWRSFINEARTMRLRHPHIVPLLDFGLDRHDTPFLVMEYAPQGTLRDRHPIGTRVPLAIAIKYASQMASALQYAHEAHLVHRDVKPENMLVRSDGTILLSDFGIATTVHTTHSRTNKGMLGTVPYVSPEQASGKPRAASDQYSLAIVLYEWISGRVPFEGAALDVAIQHATQLPPSLIAQVPDISSEVEDVLFKALAKDYKDRFPSTQAFLVTLQRAHTSAPFRSSAVIRAAKPTFKDVAPPPVKVQPSMNVALTAPRPVLQPEKTQSETAQVSCSSLDTRSQKLSAIPSPANSAFLSAVRKYSFSKTWRVLLVLLCGLVIVGGSYTYVTVKNIQRKAVAKEASNAYSSAVAQHGTMFGFDAAHTHTNSYERILDSDNVSQLQQVWRANVSMQHSDYSPAVARGVLYIGSLDGNLYALDAISGKEIWVASVNAGLASSPAIVNGTVYVGSLDGNLYAFDASTGKKDWIAPSGGIIYSSPTVANGIVYVGSWDNKLYAFDAITGEQKWVAPTAAHTEASPAVADGVVYLGSLDNKLYAFDAITGKQKWTATTGGDIDSSPAIANGIVYVGSWDNKLYAFDAMTGEQKWAASTGSIIYSSPAIDNGVVYIGSSDYKLYAFDARTGKQKWAVATNGGIDSSPLVANGVVYTGSLDHKLYAFDAITGDQKWTATTGDSINSSPIVANGMVYVGSRDDKLYAFSLPE</sequence>
<dbReference type="InterPro" id="IPR018391">
    <property type="entry name" value="PQQ_b-propeller_rpt"/>
</dbReference>
<evidence type="ECO:0000256" key="4">
    <source>
        <dbReference type="SAM" id="Phobius"/>
    </source>
</evidence>
<dbReference type="GO" id="GO:0005524">
    <property type="term" value="F:ATP binding"/>
    <property type="evidence" value="ECO:0007669"/>
    <property type="project" value="UniProtKB-UniRule"/>
</dbReference>
<keyword evidence="7" id="KW-1185">Reference proteome</keyword>
<dbReference type="InterPro" id="IPR017441">
    <property type="entry name" value="Protein_kinase_ATP_BS"/>
</dbReference>
<dbReference type="Pfam" id="PF13570">
    <property type="entry name" value="Beta-prop_ACSF4"/>
    <property type="match status" value="1"/>
</dbReference>
<keyword evidence="2 3" id="KW-0067">ATP-binding</keyword>
<dbReference type="InterPro" id="IPR000719">
    <property type="entry name" value="Prot_kinase_dom"/>
</dbReference>
<dbReference type="InterPro" id="IPR002372">
    <property type="entry name" value="PQQ_rpt_dom"/>
</dbReference>
<feature type="transmembrane region" description="Helical" evidence="4">
    <location>
        <begin position="366"/>
        <end position="384"/>
    </location>
</feature>
<organism evidence="6 7">
    <name type="scientific">Dictyobacter vulcani</name>
    <dbReference type="NCBI Taxonomy" id="2607529"/>
    <lineage>
        <taxon>Bacteria</taxon>
        <taxon>Bacillati</taxon>
        <taxon>Chloroflexota</taxon>
        <taxon>Ktedonobacteria</taxon>
        <taxon>Ktedonobacterales</taxon>
        <taxon>Dictyobacteraceae</taxon>
        <taxon>Dictyobacter</taxon>
    </lineage>
</organism>
<keyword evidence="4" id="KW-1133">Transmembrane helix</keyword>
<evidence type="ECO:0000256" key="2">
    <source>
        <dbReference type="ARBA" id="ARBA00022840"/>
    </source>
</evidence>
<dbReference type="SMART" id="SM00220">
    <property type="entry name" value="S_TKc"/>
    <property type="match status" value="1"/>
</dbReference>
<dbReference type="Gene3D" id="2.40.128.630">
    <property type="match status" value="1"/>
</dbReference>
<evidence type="ECO:0000313" key="7">
    <source>
        <dbReference type="Proteomes" id="UP000326912"/>
    </source>
</evidence>
<keyword evidence="1 3" id="KW-0547">Nucleotide-binding</keyword>
<dbReference type="InterPro" id="IPR011047">
    <property type="entry name" value="Quinoprotein_ADH-like_sf"/>
</dbReference>
<feature type="binding site" evidence="3">
    <location>
        <position position="45"/>
    </location>
    <ligand>
        <name>ATP</name>
        <dbReference type="ChEBI" id="CHEBI:30616"/>
    </ligand>
</feature>
<reference evidence="6 7" key="1">
    <citation type="submission" date="2019-10" db="EMBL/GenBank/DDBJ databases">
        <title>Dictyobacter vulcani sp. nov., within the class Ktedonobacteria, isolated from soil of volcanic Mt. Zao.</title>
        <authorList>
            <person name="Zheng Y."/>
            <person name="Wang C.M."/>
            <person name="Sakai Y."/>
            <person name="Abe K."/>
            <person name="Yokota A."/>
            <person name="Yabe S."/>
        </authorList>
    </citation>
    <scope>NUCLEOTIDE SEQUENCE [LARGE SCALE GENOMIC DNA]</scope>
    <source>
        <strain evidence="6 7">W12</strain>
    </source>
</reference>
<dbReference type="SUPFAM" id="SSF50998">
    <property type="entry name" value="Quinoprotein alcohol dehydrogenase-like"/>
    <property type="match status" value="2"/>
</dbReference>
<dbReference type="InterPro" id="IPR015943">
    <property type="entry name" value="WD40/YVTN_repeat-like_dom_sf"/>
</dbReference>
<comment type="caution">
    <text evidence="6">The sequence shown here is derived from an EMBL/GenBank/DDBJ whole genome shotgun (WGS) entry which is preliminary data.</text>
</comment>
<dbReference type="Gene3D" id="2.130.10.10">
    <property type="entry name" value="YVTN repeat-like/Quinoprotein amine dehydrogenase"/>
    <property type="match status" value="2"/>
</dbReference>
<feature type="domain" description="Protein kinase" evidence="5">
    <location>
        <begin position="16"/>
        <end position="276"/>
    </location>
</feature>
<dbReference type="EMBL" id="BKZW01000002">
    <property type="protein sequence ID" value="GER90047.1"/>
    <property type="molecule type" value="Genomic_DNA"/>
</dbReference>
<dbReference type="PROSITE" id="PS00108">
    <property type="entry name" value="PROTEIN_KINASE_ST"/>
    <property type="match status" value="1"/>
</dbReference>
<gene>
    <name evidence="6" type="ORF">KDW_42090</name>
</gene>
<dbReference type="AlphaFoldDB" id="A0A5J4KUB8"/>
<keyword evidence="4" id="KW-0472">Membrane</keyword>
<dbReference type="PROSITE" id="PS00107">
    <property type="entry name" value="PROTEIN_KINASE_ATP"/>
    <property type="match status" value="1"/>
</dbReference>
<dbReference type="PANTHER" id="PTHR34512">
    <property type="entry name" value="CELL SURFACE PROTEIN"/>
    <property type="match status" value="1"/>
</dbReference>
<proteinExistence type="predicted"/>
<dbReference type="InterPro" id="IPR011009">
    <property type="entry name" value="Kinase-like_dom_sf"/>
</dbReference>
<keyword evidence="4" id="KW-0812">Transmembrane</keyword>
<evidence type="ECO:0000313" key="6">
    <source>
        <dbReference type="EMBL" id="GER90047.1"/>
    </source>
</evidence>
<dbReference type="GO" id="GO:0004672">
    <property type="term" value="F:protein kinase activity"/>
    <property type="evidence" value="ECO:0007669"/>
    <property type="project" value="InterPro"/>
</dbReference>
<dbReference type="PROSITE" id="PS50011">
    <property type="entry name" value="PROTEIN_KINASE_DOM"/>
    <property type="match status" value="1"/>
</dbReference>